<gene>
    <name evidence="2" type="ORF">SDC9_72374</name>
</gene>
<reference evidence="2" key="1">
    <citation type="submission" date="2019-08" db="EMBL/GenBank/DDBJ databases">
        <authorList>
            <person name="Kucharzyk K."/>
            <person name="Murdoch R.W."/>
            <person name="Higgins S."/>
            <person name="Loffler F."/>
        </authorList>
    </citation>
    <scope>NUCLEOTIDE SEQUENCE</scope>
</reference>
<name>A0A644YIE0_9ZZZZ</name>
<keyword evidence="1" id="KW-0472">Membrane</keyword>
<proteinExistence type="predicted"/>
<sequence length="76" mass="8497">MTTEIISQSVNFFISVGVVIRIFMCIELHAASFQIFFKGIGIGNATQQKTGIQILRDYARETVVIIHRSRLAVGKI</sequence>
<protein>
    <submittedName>
        <fullName evidence="2">Uncharacterized protein</fullName>
    </submittedName>
</protein>
<evidence type="ECO:0000313" key="2">
    <source>
        <dbReference type="EMBL" id="MPM25874.1"/>
    </source>
</evidence>
<organism evidence="2">
    <name type="scientific">bioreactor metagenome</name>
    <dbReference type="NCBI Taxonomy" id="1076179"/>
    <lineage>
        <taxon>unclassified sequences</taxon>
        <taxon>metagenomes</taxon>
        <taxon>ecological metagenomes</taxon>
    </lineage>
</organism>
<dbReference type="AlphaFoldDB" id="A0A644YIE0"/>
<dbReference type="EMBL" id="VSSQ01004597">
    <property type="protein sequence ID" value="MPM25874.1"/>
    <property type="molecule type" value="Genomic_DNA"/>
</dbReference>
<comment type="caution">
    <text evidence="2">The sequence shown here is derived from an EMBL/GenBank/DDBJ whole genome shotgun (WGS) entry which is preliminary data.</text>
</comment>
<keyword evidence="1" id="KW-1133">Transmembrane helix</keyword>
<evidence type="ECO:0000256" key="1">
    <source>
        <dbReference type="SAM" id="Phobius"/>
    </source>
</evidence>
<accession>A0A644YIE0</accession>
<keyword evidence="1" id="KW-0812">Transmembrane</keyword>
<feature type="transmembrane region" description="Helical" evidence="1">
    <location>
        <begin position="12"/>
        <end position="37"/>
    </location>
</feature>